<feature type="signal peptide" evidence="1">
    <location>
        <begin position="1"/>
        <end position="18"/>
    </location>
</feature>
<dbReference type="VEuPathDB" id="MicrosporidiaDB:A0H76_3057"/>
<dbReference type="EMBL" id="LTAI01001054">
    <property type="protein sequence ID" value="ORD97130.1"/>
    <property type="molecule type" value="Genomic_DNA"/>
</dbReference>
<evidence type="ECO:0000313" key="3">
    <source>
        <dbReference type="Proteomes" id="UP000192501"/>
    </source>
</evidence>
<sequence>MFYFVQVLYLNLLLSTSTVDILNEDIKNLDNELEQFINDDSNPINKNNNDDSKDNDIEFIRNIIKSESFFNFLIIDLYDDVYKKERLDCSLKTLLSLIQQDILLFNLSYSIVKNGNFYADKELNTCLDFIIEKTMLVDYSVIVSCLFKNIETYLNQQNFTKELNKVTKLEHTDLLKEKDEFCKFLTKSVMNEFLVNYVKKFEINRSLIFLTESYNINNNEKLNVLKSEVDKISETYIKYVIDQCIYNERTNNDSMLDDIEKNHDRKFPYVIKLEDDLRKKLADGFKNFKTKLSNNCK</sequence>
<dbReference type="VEuPathDB" id="MicrosporidiaDB:HERIO_1530"/>
<comment type="caution">
    <text evidence="2">The sequence shown here is derived from an EMBL/GenBank/DDBJ whole genome shotgun (WGS) entry which is preliminary data.</text>
</comment>
<evidence type="ECO:0000256" key="1">
    <source>
        <dbReference type="SAM" id="SignalP"/>
    </source>
</evidence>
<feature type="chain" id="PRO_5013275848" evidence="1">
    <location>
        <begin position="19"/>
        <end position="297"/>
    </location>
</feature>
<organism evidence="2 3">
    <name type="scientific">Hepatospora eriocheir</name>
    <dbReference type="NCBI Taxonomy" id="1081669"/>
    <lineage>
        <taxon>Eukaryota</taxon>
        <taxon>Fungi</taxon>
        <taxon>Fungi incertae sedis</taxon>
        <taxon>Microsporidia</taxon>
        <taxon>Hepatosporidae</taxon>
        <taxon>Hepatospora</taxon>
    </lineage>
</organism>
<feature type="non-terminal residue" evidence="2">
    <location>
        <position position="297"/>
    </location>
</feature>
<proteinExistence type="predicted"/>
<protein>
    <submittedName>
        <fullName evidence="2">Uncharacterized protein</fullName>
    </submittedName>
</protein>
<gene>
    <name evidence="2" type="ORF">A0H76_3057</name>
</gene>
<name>A0A1X0QBE5_9MICR</name>
<accession>A0A1X0QBE5</accession>
<evidence type="ECO:0000313" key="2">
    <source>
        <dbReference type="EMBL" id="ORD97130.1"/>
    </source>
</evidence>
<dbReference type="Proteomes" id="UP000192501">
    <property type="component" value="Unassembled WGS sequence"/>
</dbReference>
<reference evidence="2 3" key="1">
    <citation type="journal article" date="2017" name="Environ. Microbiol.">
        <title>Decay of the glycolytic pathway and adaptation to intranuclear parasitism within Enterocytozoonidae microsporidia.</title>
        <authorList>
            <person name="Wiredu Boakye D."/>
            <person name="Jaroenlak P."/>
            <person name="Prachumwat A."/>
            <person name="Williams T.A."/>
            <person name="Bateman K.S."/>
            <person name="Itsathitphaisarn O."/>
            <person name="Sritunyalucksana K."/>
            <person name="Paszkiewicz K.H."/>
            <person name="Moore K.A."/>
            <person name="Stentiford G.D."/>
            <person name="Williams B.A."/>
        </authorList>
    </citation>
    <scope>NUCLEOTIDE SEQUENCE [LARGE SCALE GENOMIC DNA]</scope>
    <source>
        <strain evidence="3">canceri</strain>
    </source>
</reference>
<dbReference type="AlphaFoldDB" id="A0A1X0QBE5"/>
<keyword evidence="1" id="KW-0732">Signal</keyword>